<dbReference type="SUPFAM" id="SSF55120">
    <property type="entry name" value="Pseudouridine synthase"/>
    <property type="match status" value="1"/>
</dbReference>
<evidence type="ECO:0000313" key="5">
    <source>
        <dbReference type="Proteomes" id="UP000316313"/>
    </source>
</evidence>
<name>A0A4Y6UM01_9PROT</name>
<sequence>MLVNVKYSCVAPLLMTTNRNGSPAPQRIFKSGQELPLLVTTPRFLIINKPPGLAVHPGPSTQDSVESRLITHTRGGPWLAHRLDTDTAGCLLIARRKTALIDAQTAFQKRKVTKRYWAILSGMLPQTSGEITLPLLRQSTPKGWKMIPHPKGDPAHSKWRVIHTQNNLSWVELTLLTGRTHQARAHCAALGTPILGDPVYGDRHSTGLHLLARQLEISLDTETLTALAPPAPNMLPAFVKLGFQS</sequence>
<feature type="domain" description="Pseudouridine synthase RsuA/RluA-like" evidence="3">
    <location>
        <begin position="44"/>
        <end position="189"/>
    </location>
</feature>
<dbReference type="GO" id="GO:0000455">
    <property type="term" value="P:enzyme-directed rRNA pseudouridine synthesis"/>
    <property type="evidence" value="ECO:0007669"/>
    <property type="project" value="TreeGrafter"/>
</dbReference>
<dbReference type="PANTHER" id="PTHR21600:SF44">
    <property type="entry name" value="RIBOSOMAL LARGE SUBUNIT PSEUDOURIDINE SYNTHASE D"/>
    <property type="match status" value="1"/>
</dbReference>
<dbReference type="GO" id="GO:0140098">
    <property type="term" value="F:catalytic activity, acting on RNA"/>
    <property type="evidence" value="ECO:0007669"/>
    <property type="project" value="UniProtKB-ARBA"/>
</dbReference>
<comment type="similarity">
    <text evidence="1">Belongs to the pseudouridine synthase RluA family.</text>
</comment>
<dbReference type="InterPro" id="IPR006224">
    <property type="entry name" value="PsdUridine_synth_RluA-like_CS"/>
</dbReference>
<dbReference type="OrthoDB" id="9807829at2"/>
<dbReference type="KEGG" id="ssam:E3D00_05360"/>
<protein>
    <submittedName>
        <fullName evidence="4">RNA pseudouridine synthase</fullName>
    </submittedName>
</protein>
<evidence type="ECO:0000256" key="1">
    <source>
        <dbReference type="ARBA" id="ARBA00010876"/>
    </source>
</evidence>
<keyword evidence="5" id="KW-1185">Reference proteome</keyword>
<organism evidence="4 5">
    <name type="scientific">Swingsia samuiensis</name>
    <dbReference type="NCBI Taxonomy" id="1293412"/>
    <lineage>
        <taxon>Bacteria</taxon>
        <taxon>Pseudomonadati</taxon>
        <taxon>Pseudomonadota</taxon>
        <taxon>Alphaproteobacteria</taxon>
        <taxon>Acetobacterales</taxon>
        <taxon>Acetobacteraceae</taxon>
        <taxon>Swingsia</taxon>
    </lineage>
</organism>
<dbReference type="Proteomes" id="UP000316313">
    <property type="component" value="Chromosome"/>
</dbReference>
<keyword evidence="2" id="KW-0413">Isomerase</keyword>
<dbReference type="PROSITE" id="PS01129">
    <property type="entry name" value="PSI_RLU"/>
    <property type="match status" value="1"/>
</dbReference>
<dbReference type="InterPro" id="IPR050188">
    <property type="entry name" value="RluA_PseudoU_synthase"/>
</dbReference>
<proteinExistence type="inferred from homology"/>
<evidence type="ECO:0000313" key="4">
    <source>
        <dbReference type="EMBL" id="QDH17055.1"/>
    </source>
</evidence>
<dbReference type="Pfam" id="PF00849">
    <property type="entry name" value="PseudoU_synth_2"/>
    <property type="match status" value="1"/>
</dbReference>
<dbReference type="PANTHER" id="PTHR21600">
    <property type="entry name" value="MITOCHONDRIAL RNA PSEUDOURIDINE SYNTHASE"/>
    <property type="match status" value="1"/>
</dbReference>
<dbReference type="InterPro" id="IPR006145">
    <property type="entry name" value="PsdUridine_synth_RsuA/RluA"/>
</dbReference>
<dbReference type="CDD" id="cd02869">
    <property type="entry name" value="PseudoU_synth_RluA_like"/>
    <property type="match status" value="1"/>
</dbReference>
<dbReference type="InterPro" id="IPR020103">
    <property type="entry name" value="PsdUridine_synth_cat_dom_sf"/>
</dbReference>
<dbReference type="GO" id="GO:0009982">
    <property type="term" value="F:pseudouridine synthase activity"/>
    <property type="evidence" value="ECO:0007669"/>
    <property type="project" value="InterPro"/>
</dbReference>
<dbReference type="Gene3D" id="3.30.2350.10">
    <property type="entry name" value="Pseudouridine synthase"/>
    <property type="match status" value="1"/>
</dbReference>
<dbReference type="EMBL" id="CP038141">
    <property type="protein sequence ID" value="QDH17055.1"/>
    <property type="molecule type" value="Genomic_DNA"/>
</dbReference>
<dbReference type="GO" id="GO:0003723">
    <property type="term" value="F:RNA binding"/>
    <property type="evidence" value="ECO:0007669"/>
    <property type="project" value="InterPro"/>
</dbReference>
<accession>A0A4Y6UM01</accession>
<evidence type="ECO:0000256" key="2">
    <source>
        <dbReference type="ARBA" id="ARBA00023235"/>
    </source>
</evidence>
<gene>
    <name evidence="4" type="ORF">E3D00_05360</name>
</gene>
<dbReference type="AlphaFoldDB" id="A0A4Y6UM01"/>
<evidence type="ECO:0000259" key="3">
    <source>
        <dbReference type="Pfam" id="PF00849"/>
    </source>
</evidence>
<reference evidence="4 5" key="1">
    <citation type="submission" date="2019-03" db="EMBL/GenBank/DDBJ databases">
        <title>The complete genome sequence of Swingsia samuiensis NBRC107927(T).</title>
        <authorList>
            <person name="Chua K.-O."/>
            <person name="Chan K.-G."/>
            <person name="See-Too W.-S."/>
        </authorList>
    </citation>
    <scope>NUCLEOTIDE SEQUENCE [LARGE SCALE GENOMIC DNA]</scope>
    <source>
        <strain evidence="4 5">AH83</strain>
    </source>
</reference>